<keyword evidence="2" id="KW-1185">Reference proteome</keyword>
<dbReference type="AlphaFoldDB" id="A0A162PHR0"/>
<comment type="caution">
    <text evidence="1">The sequence shown here is derived from an EMBL/GenBank/DDBJ whole genome shotgun (WGS) entry which is preliminary data.</text>
</comment>
<evidence type="ECO:0000313" key="2">
    <source>
        <dbReference type="Proteomes" id="UP000076858"/>
    </source>
</evidence>
<name>A0A162PHR0_9CRUS</name>
<organism evidence="1 2">
    <name type="scientific">Daphnia magna</name>
    <dbReference type="NCBI Taxonomy" id="35525"/>
    <lineage>
        <taxon>Eukaryota</taxon>
        <taxon>Metazoa</taxon>
        <taxon>Ecdysozoa</taxon>
        <taxon>Arthropoda</taxon>
        <taxon>Crustacea</taxon>
        <taxon>Branchiopoda</taxon>
        <taxon>Diplostraca</taxon>
        <taxon>Cladocera</taxon>
        <taxon>Anomopoda</taxon>
        <taxon>Daphniidae</taxon>
        <taxon>Daphnia</taxon>
    </lineage>
</organism>
<reference evidence="1 2" key="1">
    <citation type="submission" date="2016-03" db="EMBL/GenBank/DDBJ databases">
        <title>EvidentialGene: Evidence-directed Construction of Genes on Genomes.</title>
        <authorList>
            <person name="Gilbert D.G."/>
            <person name="Choi J.-H."/>
            <person name="Mockaitis K."/>
            <person name="Colbourne J."/>
            <person name="Pfrender M."/>
        </authorList>
    </citation>
    <scope>NUCLEOTIDE SEQUENCE [LARGE SCALE GENOMIC DNA]</scope>
    <source>
        <strain evidence="1 2">Xinb3</strain>
        <tissue evidence="1">Complete organism</tissue>
    </source>
</reference>
<proteinExistence type="predicted"/>
<sequence>MVLRVRTSTRFQLEMIDYMESYATVCQPIQHLDLSLQKLMSLIIEDIANPHRFLCLTGLVADKSSKLRRQRIQSNQLAVNDSDMAPTSFVPKSNCTLPTSLAVRLVGLFYASNTTNFFLDACSSDNDGETWDGL</sequence>
<protein>
    <submittedName>
        <fullName evidence="1">Uncharacterized protein</fullName>
    </submittedName>
</protein>
<accession>A0A162PHR0</accession>
<gene>
    <name evidence="1" type="ORF">APZ42_015484</name>
</gene>
<dbReference type="Proteomes" id="UP000076858">
    <property type="component" value="Unassembled WGS sequence"/>
</dbReference>
<evidence type="ECO:0000313" key="1">
    <source>
        <dbReference type="EMBL" id="KZS18858.1"/>
    </source>
</evidence>
<dbReference type="EMBL" id="LRGB01000512">
    <property type="protein sequence ID" value="KZS18858.1"/>
    <property type="molecule type" value="Genomic_DNA"/>
</dbReference>